<keyword evidence="10" id="KW-0472">Membrane</keyword>
<dbReference type="Proteomes" id="UP000813463">
    <property type="component" value="Chromosome 5"/>
</dbReference>
<dbReference type="SUPFAM" id="SSF48264">
    <property type="entry name" value="Cytochrome P450"/>
    <property type="match status" value="1"/>
</dbReference>
<organism evidence="11 12">
    <name type="scientific">Spinacia oleracea</name>
    <name type="common">Spinach</name>
    <dbReference type="NCBI Taxonomy" id="3562"/>
    <lineage>
        <taxon>Eukaryota</taxon>
        <taxon>Viridiplantae</taxon>
        <taxon>Streptophyta</taxon>
        <taxon>Embryophyta</taxon>
        <taxon>Tracheophyta</taxon>
        <taxon>Spermatophyta</taxon>
        <taxon>Magnoliopsida</taxon>
        <taxon>eudicotyledons</taxon>
        <taxon>Gunneridae</taxon>
        <taxon>Pentapetalae</taxon>
        <taxon>Caryophyllales</taxon>
        <taxon>Chenopodiaceae</taxon>
        <taxon>Chenopodioideae</taxon>
        <taxon>Anserineae</taxon>
        <taxon>Spinacia</taxon>
    </lineage>
</organism>
<dbReference type="PROSITE" id="PS00086">
    <property type="entry name" value="CYTOCHROME_P450"/>
    <property type="match status" value="1"/>
</dbReference>
<accession>A0A9R0IXZ6</accession>
<dbReference type="PRINTS" id="PR00463">
    <property type="entry name" value="EP450I"/>
</dbReference>
<dbReference type="KEGG" id="soe:110795613"/>
<keyword evidence="10" id="KW-1133">Transmembrane helix</keyword>
<dbReference type="GeneID" id="110795613"/>
<dbReference type="Pfam" id="PF00067">
    <property type="entry name" value="p450"/>
    <property type="match status" value="1"/>
</dbReference>
<comment type="cofactor">
    <cofactor evidence="1 8">
        <name>heme</name>
        <dbReference type="ChEBI" id="CHEBI:30413"/>
    </cofactor>
</comment>
<evidence type="ECO:0000256" key="9">
    <source>
        <dbReference type="RuleBase" id="RU000461"/>
    </source>
</evidence>
<dbReference type="InterPro" id="IPR001128">
    <property type="entry name" value="Cyt_P450"/>
</dbReference>
<keyword evidence="10" id="KW-0812">Transmembrane</keyword>
<evidence type="ECO:0000256" key="6">
    <source>
        <dbReference type="ARBA" id="ARBA00023004"/>
    </source>
</evidence>
<dbReference type="OrthoDB" id="3934656at2759"/>
<dbReference type="GO" id="GO:0005506">
    <property type="term" value="F:iron ion binding"/>
    <property type="evidence" value="ECO:0007669"/>
    <property type="project" value="InterPro"/>
</dbReference>
<dbReference type="InterPro" id="IPR036396">
    <property type="entry name" value="Cyt_P450_sf"/>
</dbReference>
<name>A0A9R0IXZ6_SPIOL</name>
<sequence>MSVENLASAFSLLPTASSILSVPIFVSLAVFVSLFTIFLYPGGLAWALSPSKSTKGGRSASAIPGPTGLPFVGLGYAFASETTHRILSKVATSLQATPLMAFSVGMTRFIIASEPETAKEILNSSEFADRPVKESAYELLFHRAMGFAPFGDYWRNLRRISATHLFSPRRIACFGGFREEIGRKMMDEVNSEMSKNGQVEIKNVLHFGSLNNVMMSVFGKSYDFFGGKKNDEAENLEGLVKEGYELLGIFNWGDHFAPLRWLDLQGVRRRCKSLVEKVNVYVGNIIEEHRTLRREKVVGDEDSHDFVDVLLDLEDGENKLSDSDMIALLWEMIFRGTDTVAILLEWTLARMVVHPDIQAKAQAEIDSVVGANKQVTDSDLSKLPYLTAIIKETLRVHPPGPLLSWARLSIHDTHVGPHFVPAGTTAMVNMWAITHDEKIWSNPNEFNPERFIEEDVPIMGSDLRLAPFGAGRRVCPGKAMGMATVQLWLAQMLQNFKWVPSTEQGVDLTECLKLSMEMKKSLVCKAVPRITA</sequence>
<dbReference type="AlphaFoldDB" id="A0A9R0IXZ6"/>
<dbReference type="RefSeq" id="XP_021856324.1">
    <property type="nucleotide sequence ID" value="XM_022000632.2"/>
</dbReference>
<dbReference type="CDD" id="cd11076">
    <property type="entry name" value="CYP78"/>
    <property type="match status" value="1"/>
</dbReference>
<dbReference type="InterPro" id="IPR051996">
    <property type="entry name" value="Cytochrome_P450_78A"/>
</dbReference>
<evidence type="ECO:0000313" key="12">
    <source>
        <dbReference type="RefSeq" id="XP_021856324.1"/>
    </source>
</evidence>
<evidence type="ECO:0000256" key="5">
    <source>
        <dbReference type="ARBA" id="ARBA00023002"/>
    </source>
</evidence>
<comment type="similarity">
    <text evidence="2 9">Belongs to the cytochrome P450 family.</text>
</comment>
<reference evidence="12" key="2">
    <citation type="submission" date="2025-08" db="UniProtKB">
        <authorList>
            <consortium name="RefSeq"/>
        </authorList>
    </citation>
    <scope>IDENTIFICATION</scope>
    <source>
        <tissue evidence="12">Leaf</tissue>
    </source>
</reference>
<keyword evidence="6 8" id="KW-0408">Iron</keyword>
<evidence type="ECO:0000256" key="3">
    <source>
        <dbReference type="ARBA" id="ARBA00022617"/>
    </source>
</evidence>
<keyword evidence="11" id="KW-1185">Reference proteome</keyword>
<keyword evidence="4 8" id="KW-0479">Metal-binding</keyword>
<protein>
    <submittedName>
        <fullName evidence="12">Cytochrome P450 78A5</fullName>
    </submittedName>
</protein>
<dbReference type="PANTHER" id="PTHR47946">
    <property type="entry name" value="CYTOCHROME P450 78A7-RELATED"/>
    <property type="match status" value="1"/>
</dbReference>
<dbReference type="InterPro" id="IPR002401">
    <property type="entry name" value="Cyt_P450_E_grp-I"/>
</dbReference>
<evidence type="ECO:0000256" key="10">
    <source>
        <dbReference type="SAM" id="Phobius"/>
    </source>
</evidence>
<dbReference type="Gene3D" id="1.10.630.10">
    <property type="entry name" value="Cytochrome P450"/>
    <property type="match status" value="1"/>
</dbReference>
<evidence type="ECO:0000313" key="11">
    <source>
        <dbReference type="Proteomes" id="UP000813463"/>
    </source>
</evidence>
<keyword evidence="5 9" id="KW-0560">Oxidoreductase</keyword>
<reference evidence="11" key="1">
    <citation type="journal article" date="2021" name="Nat. Commun.">
        <title>Genomic analyses provide insights into spinach domestication and the genetic basis of agronomic traits.</title>
        <authorList>
            <person name="Cai X."/>
            <person name="Sun X."/>
            <person name="Xu C."/>
            <person name="Sun H."/>
            <person name="Wang X."/>
            <person name="Ge C."/>
            <person name="Zhang Z."/>
            <person name="Wang Q."/>
            <person name="Fei Z."/>
            <person name="Jiao C."/>
            <person name="Wang Q."/>
        </authorList>
    </citation>
    <scope>NUCLEOTIDE SEQUENCE [LARGE SCALE GENOMIC DNA]</scope>
    <source>
        <strain evidence="11">cv. Varoflay</strain>
    </source>
</reference>
<dbReference type="GO" id="GO:0016705">
    <property type="term" value="F:oxidoreductase activity, acting on paired donors, with incorporation or reduction of molecular oxygen"/>
    <property type="evidence" value="ECO:0007669"/>
    <property type="project" value="InterPro"/>
</dbReference>
<dbReference type="GO" id="GO:0004497">
    <property type="term" value="F:monooxygenase activity"/>
    <property type="evidence" value="ECO:0007669"/>
    <property type="project" value="UniProtKB-KW"/>
</dbReference>
<dbReference type="InterPro" id="IPR017972">
    <property type="entry name" value="Cyt_P450_CS"/>
</dbReference>
<dbReference type="GO" id="GO:0020037">
    <property type="term" value="F:heme binding"/>
    <property type="evidence" value="ECO:0007669"/>
    <property type="project" value="InterPro"/>
</dbReference>
<keyword evidence="7 9" id="KW-0503">Monooxygenase</keyword>
<feature type="transmembrane region" description="Helical" evidence="10">
    <location>
        <begin position="28"/>
        <end position="48"/>
    </location>
</feature>
<dbReference type="PRINTS" id="PR00385">
    <property type="entry name" value="P450"/>
</dbReference>
<dbReference type="FunFam" id="1.10.630.10:FF:000016">
    <property type="entry name" value="Cytochrome P450 78A5"/>
    <property type="match status" value="1"/>
</dbReference>
<evidence type="ECO:0000256" key="2">
    <source>
        <dbReference type="ARBA" id="ARBA00010617"/>
    </source>
</evidence>
<dbReference type="PANTHER" id="PTHR47946:SF14">
    <property type="entry name" value="CYTOCHROME P450 FAMILY PROTEIN"/>
    <property type="match status" value="1"/>
</dbReference>
<feature type="binding site" description="axial binding residue" evidence="8">
    <location>
        <position position="475"/>
    </location>
    <ligand>
        <name>heme</name>
        <dbReference type="ChEBI" id="CHEBI:30413"/>
    </ligand>
    <ligandPart>
        <name>Fe</name>
        <dbReference type="ChEBI" id="CHEBI:18248"/>
    </ligandPart>
</feature>
<evidence type="ECO:0000256" key="8">
    <source>
        <dbReference type="PIRSR" id="PIRSR602401-1"/>
    </source>
</evidence>
<evidence type="ECO:0000256" key="1">
    <source>
        <dbReference type="ARBA" id="ARBA00001971"/>
    </source>
</evidence>
<proteinExistence type="inferred from homology"/>
<evidence type="ECO:0000256" key="4">
    <source>
        <dbReference type="ARBA" id="ARBA00022723"/>
    </source>
</evidence>
<evidence type="ECO:0000256" key="7">
    <source>
        <dbReference type="ARBA" id="ARBA00023033"/>
    </source>
</evidence>
<gene>
    <name evidence="12" type="primary">LOC110795613</name>
</gene>
<keyword evidence="3 8" id="KW-0349">Heme</keyword>